<keyword evidence="4" id="KW-0732">Signal</keyword>
<evidence type="ECO:0000256" key="1">
    <source>
        <dbReference type="ARBA" id="ARBA00004479"/>
    </source>
</evidence>
<dbReference type="InterPro" id="IPR013320">
    <property type="entry name" value="ConA-like_dom_sf"/>
</dbReference>
<comment type="similarity">
    <text evidence="2">Belongs to the leguminous lectin family.</text>
</comment>
<sequence length="274" mass="30643">MASVKTVPWISSIPNGTETEVWITYDSIKKNLSVEFAYVDRESKKRSVGEISYEVDLRKILPQLVSIGFSGSTGNAFEINTISSWAFNSSSSFSYSSLNESVPLREKPSPFSDTNPEREERDLAVGFGIGFCFLIICLVLLHIRSRTKKMRQVENVDVSIVLQVSFGDEFQRGLGPKKFSSTELAEATKNFAEEDMLGEGGFGAVYRGFLKDLNSYVAVKRISSASKQGVKEYASEVKLLHVKARQATKVKIKAMKNKDESEHAKHEFEWHGDS</sequence>
<evidence type="ECO:0000313" key="14">
    <source>
        <dbReference type="EMBL" id="KAF5743954.1"/>
    </source>
</evidence>
<dbReference type="GO" id="GO:0005524">
    <property type="term" value="F:ATP binding"/>
    <property type="evidence" value="ECO:0007669"/>
    <property type="project" value="UniProtKB-UniRule"/>
</dbReference>
<evidence type="ECO:0000256" key="5">
    <source>
        <dbReference type="ARBA" id="ARBA00022734"/>
    </source>
</evidence>
<keyword evidence="15" id="KW-1185">Reference proteome</keyword>
<keyword evidence="5" id="KW-0430">Lectin</keyword>
<dbReference type="SUPFAM" id="SSF49899">
    <property type="entry name" value="Concanavalin A-like lectins/glucanases"/>
    <property type="match status" value="1"/>
</dbReference>
<keyword evidence="3 12" id="KW-0812">Transmembrane</keyword>
<feature type="transmembrane region" description="Helical" evidence="12">
    <location>
        <begin position="123"/>
        <end position="143"/>
    </location>
</feature>
<keyword evidence="14" id="KW-0418">Kinase</keyword>
<comment type="caution">
    <text evidence="14">The sequence shown here is derived from an EMBL/GenBank/DDBJ whole genome shotgun (WGS) entry which is preliminary data.</text>
</comment>
<keyword evidence="6 11" id="KW-0547">Nucleotide-binding</keyword>
<dbReference type="AlphaFoldDB" id="A0A7J7DCC3"/>
<comment type="subcellular location">
    <subcellularLocation>
        <location evidence="1">Membrane</location>
        <topology evidence="1">Single-pass type I membrane protein</topology>
    </subcellularLocation>
</comment>
<proteinExistence type="inferred from homology"/>
<organism evidence="14 15">
    <name type="scientific">Tripterygium wilfordii</name>
    <name type="common">Thunder God vine</name>
    <dbReference type="NCBI Taxonomy" id="458696"/>
    <lineage>
        <taxon>Eukaryota</taxon>
        <taxon>Viridiplantae</taxon>
        <taxon>Streptophyta</taxon>
        <taxon>Embryophyta</taxon>
        <taxon>Tracheophyta</taxon>
        <taxon>Spermatophyta</taxon>
        <taxon>Magnoliopsida</taxon>
        <taxon>eudicotyledons</taxon>
        <taxon>Gunneridae</taxon>
        <taxon>Pentapetalae</taxon>
        <taxon>rosids</taxon>
        <taxon>fabids</taxon>
        <taxon>Celastrales</taxon>
        <taxon>Celastraceae</taxon>
        <taxon>Tripterygium</taxon>
    </lineage>
</organism>
<dbReference type="InParanoid" id="A0A7J7DCC3"/>
<keyword evidence="8 12" id="KW-1133">Transmembrane helix</keyword>
<dbReference type="PROSITE" id="PS00107">
    <property type="entry name" value="PROTEIN_KINASE_ATP"/>
    <property type="match status" value="1"/>
</dbReference>
<dbReference type="Gene3D" id="2.60.120.200">
    <property type="match status" value="1"/>
</dbReference>
<evidence type="ECO:0000256" key="11">
    <source>
        <dbReference type="PROSITE-ProRule" id="PRU10141"/>
    </source>
</evidence>
<evidence type="ECO:0000256" key="8">
    <source>
        <dbReference type="ARBA" id="ARBA00022989"/>
    </source>
</evidence>
<dbReference type="PROSITE" id="PS50011">
    <property type="entry name" value="PROTEIN_KINASE_DOM"/>
    <property type="match status" value="1"/>
</dbReference>
<dbReference type="InterPro" id="IPR050528">
    <property type="entry name" value="L-type_Lectin-RKs"/>
</dbReference>
<name>A0A7J7DCC3_TRIWF</name>
<dbReference type="PANTHER" id="PTHR27007">
    <property type="match status" value="1"/>
</dbReference>
<evidence type="ECO:0000313" key="15">
    <source>
        <dbReference type="Proteomes" id="UP000593562"/>
    </source>
</evidence>
<keyword evidence="7 11" id="KW-0067">ATP-binding</keyword>
<reference evidence="14 15" key="1">
    <citation type="journal article" date="2020" name="Nat. Commun.">
        <title>Genome of Tripterygium wilfordii and identification of cytochrome P450 involved in triptolide biosynthesis.</title>
        <authorList>
            <person name="Tu L."/>
            <person name="Su P."/>
            <person name="Zhang Z."/>
            <person name="Gao L."/>
            <person name="Wang J."/>
            <person name="Hu T."/>
            <person name="Zhou J."/>
            <person name="Zhang Y."/>
            <person name="Zhao Y."/>
            <person name="Liu Y."/>
            <person name="Song Y."/>
            <person name="Tong Y."/>
            <person name="Lu Y."/>
            <person name="Yang J."/>
            <person name="Xu C."/>
            <person name="Jia M."/>
            <person name="Peters R.J."/>
            <person name="Huang L."/>
            <person name="Gao W."/>
        </authorList>
    </citation>
    <scope>NUCLEOTIDE SEQUENCE [LARGE SCALE GENOMIC DNA]</scope>
    <source>
        <strain evidence="15">cv. XIE 37</strain>
        <tissue evidence="14">Leaf</tissue>
    </source>
</reference>
<evidence type="ECO:0000256" key="3">
    <source>
        <dbReference type="ARBA" id="ARBA00022692"/>
    </source>
</evidence>
<dbReference type="Pfam" id="PF00139">
    <property type="entry name" value="Lectin_legB"/>
    <property type="match status" value="1"/>
</dbReference>
<feature type="domain" description="Protein kinase" evidence="13">
    <location>
        <begin position="191"/>
        <end position="274"/>
    </location>
</feature>
<dbReference type="GO" id="GO:0016020">
    <property type="term" value="C:membrane"/>
    <property type="evidence" value="ECO:0007669"/>
    <property type="project" value="UniProtKB-SubCell"/>
</dbReference>
<evidence type="ECO:0000259" key="13">
    <source>
        <dbReference type="PROSITE" id="PS50011"/>
    </source>
</evidence>
<dbReference type="InterPro" id="IPR001220">
    <property type="entry name" value="Legume_lectin_dom"/>
</dbReference>
<evidence type="ECO:0000256" key="7">
    <source>
        <dbReference type="ARBA" id="ARBA00022840"/>
    </source>
</evidence>
<dbReference type="EMBL" id="JAAARO010000008">
    <property type="protein sequence ID" value="KAF5743954.1"/>
    <property type="molecule type" value="Genomic_DNA"/>
</dbReference>
<evidence type="ECO:0000256" key="9">
    <source>
        <dbReference type="ARBA" id="ARBA00023136"/>
    </source>
</evidence>
<dbReference type="Gene3D" id="3.30.200.20">
    <property type="entry name" value="Phosphorylase Kinase, domain 1"/>
    <property type="match status" value="1"/>
</dbReference>
<dbReference type="GO" id="GO:0004672">
    <property type="term" value="F:protein kinase activity"/>
    <property type="evidence" value="ECO:0007669"/>
    <property type="project" value="InterPro"/>
</dbReference>
<feature type="binding site" evidence="11">
    <location>
        <position position="220"/>
    </location>
    <ligand>
        <name>ATP</name>
        <dbReference type="ChEBI" id="CHEBI:30616"/>
    </ligand>
</feature>
<keyword evidence="9 12" id="KW-0472">Membrane</keyword>
<dbReference type="Proteomes" id="UP000593562">
    <property type="component" value="Unassembled WGS sequence"/>
</dbReference>
<evidence type="ECO:0000256" key="10">
    <source>
        <dbReference type="ARBA" id="ARBA00023170"/>
    </source>
</evidence>
<evidence type="ECO:0000256" key="12">
    <source>
        <dbReference type="SAM" id="Phobius"/>
    </source>
</evidence>
<dbReference type="InterPro" id="IPR000719">
    <property type="entry name" value="Prot_kinase_dom"/>
</dbReference>
<gene>
    <name evidence="14" type="ORF">HS088_TW08G00542</name>
</gene>
<keyword evidence="10" id="KW-0675">Receptor</keyword>
<protein>
    <submittedName>
        <fullName evidence="14">Putative kinase</fullName>
    </submittedName>
</protein>
<accession>A0A7J7DCC3</accession>
<evidence type="ECO:0000256" key="6">
    <source>
        <dbReference type="ARBA" id="ARBA00022741"/>
    </source>
</evidence>
<evidence type="ECO:0000256" key="4">
    <source>
        <dbReference type="ARBA" id="ARBA00022729"/>
    </source>
</evidence>
<keyword evidence="14" id="KW-0808">Transferase</keyword>
<evidence type="ECO:0000256" key="2">
    <source>
        <dbReference type="ARBA" id="ARBA00007606"/>
    </source>
</evidence>
<dbReference type="InterPro" id="IPR017441">
    <property type="entry name" value="Protein_kinase_ATP_BS"/>
</dbReference>
<dbReference type="GO" id="GO:0030246">
    <property type="term" value="F:carbohydrate binding"/>
    <property type="evidence" value="ECO:0007669"/>
    <property type="project" value="UniProtKB-KW"/>
</dbReference>